<dbReference type="KEGG" id="gax:Pan161_14510"/>
<evidence type="ECO:0000313" key="2">
    <source>
        <dbReference type="Proteomes" id="UP000316855"/>
    </source>
</evidence>
<keyword evidence="2" id="KW-1185">Reference proteome</keyword>
<reference evidence="1 2" key="1">
    <citation type="submission" date="2019-02" db="EMBL/GenBank/DDBJ databases">
        <title>Deep-cultivation of Planctomycetes and their phenomic and genomic characterization uncovers novel biology.</title>
        <authorList>
            <person name="Wiegand S."/>
            <person name="Jogler M."/>
            <person name="Boedeker C."/>
            <person name="Pinto D."/>
            <person name="Vollmers J."/>
            <person name="Rivas-Marin E."/>
            <person name="Kohn T."/>
            <person name="Peeters S.H."/>
            <person name="Heuer A."/>
            <person name="Rast P."/>
            <person name="Oberbeckmann S."/>
            <person name="Bunk B."/>
            <person name="Jeske O."/>
            <person name="Meyerdierks A."/>
            <person name="Storesund J.E."/>
            <person name="Kallscheuer N."/>
            <person name="Luecker S."/>
            <person name="Lage O.M."/>
            <person name="Pohl T."/>
            <person name="Merkel B.J."/>
            <person name="Hornburger P."/>
            <person name="Mueller R.-W."/>
            <person name="Bruemmer F."/>
            <person name="Labrenz M."/>
            <person name="Spormann A.M."/>
            <person name="Op den Camp H."/>
            <person name="Overmann J."/>
            <person name="Amann R."/>
            <person name="Jetten M.S.M."/>
            <person name="Mascher T."/>
            <person name="Medema M.H."/>
            <person name="Devos D.P."/>
            <person name="Kaster A.-K."/>
            <person name="Ovreas L."/>
            <person name="Rohde M."/>
            <person name="Galperin M.Y."/>
            <person name="Jogler C."/>
        </authorList>
    </citation>
    <scope>NUCLEOTIDE SEQUENCE [LARGE SCALE GENOMIC DNA]</scope>
    <source>
        <strain evidence="1 2">Pan161</strain>
    </source>
</reference>
<gene>
    <name evidence="1" type="ORF">Pan161_14510</name>
</gene>
<dbReference type="EMBL" id="CP036343">
    <property type="protein sequence ID" value="QDT89818.1"/>
    <property type="molecule type" value="Genomic_DNA"/>
</dbReference>
<accession>A0A517VA21</accession>
<proteinExistence type="predicted"/>
<organism evidence="1 2">
    <name type="scientific">Gimesia algae</name>
    <dbReference type="NCBI Taxonomy" id="2527971"/>
    <lineage>
        <taxon>Bacteria</taxon>
        <taxon>Pseudomonadati</taxon>
        <taxon>Planctomycetota</taxon>
        <taxon>Planctomycetia</taxon>
        <taxon>Planctomycetales</taxon>
        <taxon>Planctomycetaceae</taxon>
        <taxon>Gimesia</taxon>
    </lineage>
</organism>
<name>A0A517VA21_9PLAN</name>
<dbReference type="Proteomes" id="UP000316855">
    <property type="component" value="Chromosome"/>
</dbReference>
<sequence length="77" mass="9165">MIVICEMNWPFAPALKDYDFLKELRHGDPIDYFFDCSDTGPLGELWHGNPPDWYLEVKQIYDKNITLWEKGILKNKM</sequence>
<protein>
    <submittedName>
        <fullName evidence="1">Uncharacterized protein</fullName>
    </submittedName>
</protein>
<dbReference type="AlphaFoldDB" id="A0A517VA21"/>
<evidence type="ECO:0000313" key="1">
    <source>
        <dbReference type="EMBL" id="QDT89818.1"/>
    </source>
</evidence>